<dbReference type="GO" id="GO:0000155">
    <property type="term" value="F:phosphorelay sensor kinase activity"/>
    <property type="evidence" value="ECO:0007669"/>
    <property type="project" value="InterPro"/>
</dbReference>
<dbReference type="PRINTS" id="PR00344">
    <property type="entry name" value="BCTRLSENSOR"/>
</dbReference>
<dbReference type="CDD" id="cd00082">
    <property type="entry name" value="HisKA"/>
    <property type="match status" value="1"/>
</dbReference>
<dbReference type="SMART" id="SM00387">
    <property type="entry name" value="HATPase_c"/>
    <property type="match status" value="1"/>
</dbReference>
<dbReference type="PANTHER" id="PTHR43065">
    <property type="entry name" value="SENSOR HISTIDINE KINASE"/>
    <property type="match status" value="1"/>
</dbReference>
<dbReference type="PROSITE" id="PS50109">
    <property type="entry name" value="HIS_KIN"/>
    <property type="match status" value="1"/>
</dbReference>
<keyword evidence="3" id="KW-0597">Phosphoprotein</keyword>
<dbReference type="CDD" id="cd00075">
    <property type="entry name" value="HATPase"/>
    <property type="match status" value="1"/>
</dbReference>
<evidence type="ECO:0000259" key="5">
    <source>
        <dbReference type="PROSITE" id="PS50109"/>
    </source>
</evidence>
<evidence type="ECO:0000256" key="1">
    <source>
        <dbReference type="ARBA" id="ARBA00000085"/>
    </source>
</evidence>
<dbReference type="InterPro" id="IPR036890">
    <property type="entry name" value="HATPase_C_sf"/>
</dbReference>
<organism evidence="6 7">
    <name type="scientific">Candidatus Ordinivivax streblomastigis</name>
    <dbReference type="NCBI Taxonomy" id="2540710"/>
    <lineage>
        <taxon>Bacteria</taxon>
        <taxon>Pseudomonadati</taxon>
        <taxon>Bacteroidota</taxon>
        <taxon>Bacteroidia</taxon>
        <taxon>Bacteroidales</taxon>
        <taxon>Candidatus Ordinivivax</taxon>
    </lineage>
</organism>
<keyword evidence="4" id="KW-0812">Transmembrane</keyword>
<dbReference type="InterPro" id="IPR004358">
    <property type="entry name" value="Sig_transdc_His_kin-like_C"/>
</dbReference>
<evidence type="ECO:0000256" key="4">
    <source>
        <dbReference type="SAM" id="Phobius"/>
    </source>
</evidence>
<dbReference type="EC" id="2.7.13.3" evidence="2"/>
<sequence>MKYFFIITAVIIAIASVLVTNTLVNELKEEERKKIEIWAESVALISAQTSMEAVNSDAFNNYDKLLVEKIIEGNMTIPIILTDEDGNVIEKRNIQSPQEDEPVFIAAKIKLFKKKHAPITINIPLGEGETLVQYIYYDDSTVLKQLQLFPFIQLTVVFIFIIISFLALNSTQKAEQNKVWVGLSKETAHQLGTPISSLMAWVEYLKTKNTDLQLLTEMDKDVQRLKTIAERFSKIGSNADPEPLNLQIAIHHAVEYMEKRISSKVSISTDVPQEPIIILMNESLFSWTIENLIKNAVDAMDGQGEIHISIARKGKRIILDIADTGKGIPKSKFKTVFHPGYTTKQRGWGLGLSLVKRIIESYQKGKITVYKSELGKGTTFRVELNV</sequence>
<evidence type="ECO:0000256" key="2">
    <source>
        <dbReference type="ARBA" id="ARBA00012438"/>
    </source>
</evidence>
<reference evidence="6 7" key="1">
    <citation type="submission" date="2019-03" db="EMBL/GenBank/DDBJ databases">
        <title>Single cell metagenomics reveals metabolic interactions within the superorganism composed of flagellate Streblomastix strix and complex community of Bacteroidetes bacteria on its surface.</title>
        <authorList>
            <person name="Treitli S.C."/>
            <person name="Kolisko M."/>
            <person name="Husnik F."/>
            <person name="Keeling P."/>
            <person name="Hampl V."/>
        </authorList>
    </citation>
    <scope>NUCLEOTIDE SEQUENCE [LARGE SCALE GENOMIC DNA]</scope>
    <source>
        <strain evidence="6">St1</strain>
    </source>
</reference>
<dbReference type="InterPro" id="IPR005467">
    <property type="entry name" value="His_kinase_dom"/>
</dbReference>
<dbReference type="AlphaFoldDB" id="A0A5M8P105"/>
<evidence type="ECO:0000313" key="6">
    <source>
        <dbReference type="EMBL" id="KAA6302046.1"/>
    </source>
</evidence>
<gene>
    <name evidence="6" type="ORF">EZS26_001862</name>
</gene>
<dbReference type="InterPro" id="IPR003594">
    <property type="entry name" value="HATPase_dom"/>
</dbReference>
<comment type="catalytic activity">
    <reaction evidence="1">
        <text>ATP + protein L-histidine = ADP + protein N-phospho-L-histidine.</text>
        <dbReference type="EC" id="2.7.13.3"/>
    </reaction>
</comment>
<accession>A0A5M8P105</accession>
<dbReference type="InterPro" id="IPR003661">
    <property type="entry name" value="HisK_dim/P_dom"/>
</dbReference>
<feature type="domain" description="Histidine kinase" evidence="5">
    <location>
        <begin position="186"/>
        <end position="386"/>
    </location>
</feature>
<dbReference type="Proteomes" id="UP000324575">
    <property type="component" value="Unassembled WGS sequence"/>
</dbReference>
<keyword evidence="4" id="KW-0472">Membrane</keyword>
<dbReference type="Gene3D" id="3.30.565.10">
    <property type="entry name" value="Histidine kinase-like ATPase, C-terminal domain"/>
    <property type="match status" value="1"/>
</dbReference>
<comment type="caution">
    <text evidence="6">The sequence shown here is derived from an EMBL/GenBank/DDBJ whole genome shotgun (WGS) entry which is preliminary data.</text>
</comment>
<protein>
    <recommendedName>
        <fullName evidence="2">histidine kinase</fullName>
        <ecNumber evidence="2">2.7.13.3</ecNumber>
    </recommendedName>
</protein>
<keyword evidence="6" id="KW-0808">Transferase</keyword>
<keyword evidence="4" id="KW-1133">Transmembrane helix</keyword>
<evidence type="ECO:0000256" key="3">
    <source>
        <dbReference type="ARBA" id="ARBA00022553"/>
    </source>
</evidence>
<dbReference type="Pfam" id="PF02518">
    <property type="entry name" value="HATPase_c"/>
    <property type="match status" value="1"/>
</dbReference>
<dbReference type="EMBL" id="SNRX01000011">
    <property type="protein sequence ID" value="KAA6302046.1"/>
    <property type="molecule type" value="Genomic_DNA"/>
</dbReference>
<name>A0A5M8P105_9BACT</name>
<feature type="transmembrane region" description="Helical" evidence="4">
    <location>
        <begin position="148"/>
        <end position="168"/>
    </location>
</feature>
<dbReference type="SUPFAM" id="SSF55874">
    <property type="entry name" value="ATPase domain of HSP90 chaperone/DNA topoisomerase II/histidine kinase"/>
    <property type="match status" value="1"/>
</dbReference>
<dbReference type="PANTHER" id="PTHR43065:SF42">
    <property type="entry name" value="TWO-COMPONENT SENSOR PPRA"/>
    <property type="match status" value="1"/>
</dbReference>
<feature type="transmembrane region" description="Helical" evidence="4">
    <location>
        <begin position="6"/>
        <end position="24"/>
    </location>
</feature>
<proteinExistence type="predicted"/>
<evidence type="ECO:0000313" key="7">
    <source>
        <dbReference type="Proteomes" id="UP000324575"/>
    </source>
</evidence>